<accession>A0AAD2D6K2</accession>
<evidence type="ECO:0000313" key="15">
    <source>
        <dbReference type="EMBL" id="CAI2381620.1"/>
    </source>
</evidence>
<protein>
    <recommendedName>
        <fullName evidence="13">Acyl carrier protein</fullName>
    </recommendedName>
</protein>
<evidence type="ECO:0000256" key="4">
    <source>
        <dbReference type="ARBA" id="ARBA00022450"/>
    </source>
</evidence>
<dbReference type="PROSITE" id="PS50075">
    <property type="entry name" value="CARRIER"/>
    <property type="match status" value="1"/>
</dbReference>
<dbReference type="GO" id="GO:0000036">
    <property type="term" value="F:acyl carrier activity"/>
    <property type="evidence" value="ECO:0007669"/>
    <property type="project" value="TreeGrafter"/>
</dbReference>
<name>A0AAD2D6K2_EUPCR</name>
<evidence type="ECO:0000256" key="5">
    <source>
        <dbReference type="ARBA" id="ARBA00022516"/>
    </source>
</evidence>
<keyword evidence="4 13" id="KW-0596">Phosphopantetheine</keyword>
<dbReference type="AlphaFoldDB" id="A0AAD2D6K2"/>
<reference evidence="15" key="1">
    <citation type="submission" date="2023-07" db="EMBL/GenBank/DDBJ databases">
        <authorList>
            <consortium name="AG Swart"/>
            <person name="Singh M."/>
            <person name="Singh A."/>
            <person name="Seah K."/>
            <person name="Emmerich C."/>
        </authorList>
    </citation>
    <scope>NUCLEOTIDE SEQUENCE</scope>
    <source>
        <strain evidence="15">DP1</strain>
    </source>
</reference>
<feature type="domain" description="Carrier" evidence="14">
    <location>
        <begin position="82"/>
        <end position="157"/>
    </location>
</feature>
<proteinExistence type="inferred from homology"/>
<evidence type="ECO:0000259" key="14">
    <source>
        <dbReference type="PROSITE" id="PS50075"/>
    </source>
</evidence>
<comment type="caution">
    <text evidence="15">The sequence shown here is derived from an EMBL/GenBank/DDBJ whole genome shotgun (WGS) entry which is preliminary data.</text>
</comment>
<evidence type="ECO:0000256" key="10">
    <source>
        <dbReference type="ARBA" id="ARBA00023098"/>
    </source>
</evidence>
<evidence type="ECO:0000256" key="2">
    <source>
        <dbReference type="ARBA" id="ARBA00010930"/>
    </source>
</evidence>
<dbReference type="InterPro" id="IPR036736">
    <property type="entry name" value="ACP-like_sf"/>
</dbReference>
<keyword evidence="11" id="KW-0496">Mitochondrion</keyword>
<dbReference type="InterPro" id="IPR009081">
    <property type="entry name" value="PP-bd_ACP"/>
</dbReference>
<dbReference type="Proteomes" id="UP001295684">
    <property type="component" value="Unassembled WGS sequence"/>
</dbReference>
<evidence type="ECO:0000256" key="13">
    <source>
        <dbReference type="RuleBase" id="RU000722"/>
    </source>
</evidence>
<dbReference type="Pfam" id="PF00550">
    <property type="entry name" value="PP-binding"/>
    <property type="match status" value="1"/>
</dbReference>
<comment type="similarity">
    <text evidence="2">Belongs to the acyl carrier protein (ACP) family.</text>
</comment>
<dbReference type="PANTHER" id="PTHR20863">
    <property type="entry name" value="ACYL CARRIER PROTEIN"/>
    <property type="match status" value="1"/>
</dbReference>
<keyword evidence="6" id="KW-0597">Phosphoprotein</keyword>
<dbReference type="InterPro" id="IPR003231">
    <property type="entry name" value="ACP"/>
</dbReference>
<dbReference type="PANTHER" id="PTHR20863:SF28">
    <property type="entry name" value="ACYL CARRIER PROTEIN, MITOCHONDRIAL"/>
    <property type="match status" value="1"/>
</dbReference>
<keyword evidence="12 13" id="KW-0275">Fatty acid biosynthesis</keyword>
<sequence>MFSRATTTLLKGSVSRAFPKTLPKTLPKSALLFKTAQRSIYSELGYESHSIQEFKGNKSTGAIELWREYEDESNALTLKDHDEISDYVLKISRDYFRTTKKATLELESSYRDHGLDSLDVIELIIQVEDDLGYVIDAENLEKFQKPKHFVNFIKQIEAYKEEFGKLPHEGTKATFSMDTIKSLFQGDKH</sequence>
<keyword evidence="10" id="KW-0443">Lipid metabolism</keyword>
<comment type="function">
    <text evidence="13">Carrier of the growing fatty acid chain in fatty acid biosynthesis.</text>
</comment>
<evidence type="ECO:0000256" key="9">
    <source>
        <dbReference type="ARBA" id="ARBA00022982"/>
    </source>
</evidence>
<dbReference type="SUPFAM" id="SSF47336">
    <property type="entry name" value="ACP-like"/>
    <property type="match status" value="1"/>
</dbReference>
<evidence type="ECO:0000256" key="8">
    <source>
        <dbReference type="ARBA" id="ARBA00022946"/>
    </source>
</evidence>
<evidence type="ECO:0000313" key="16">
    <source>
        <dbReference type="Proteomes" id="UP001295684"/>
    </source>
</evidence>
<evidence type="ECO:0000256" key="11">
    <source>
        <dbReference type="ARBA" id="ARBA00023128"/>
    </source>
</evidence>
<dbReference type="GO" id="GO:0000035">
    <property type="term" value="F:acyl binding"/>
    <property type="evidence" value="ECO:0007669"/>
    <property type="project" value="TreeGrafter"/>
</dbReference>
<evidence type="ECO:0000256" key="3">
    <source>
        <dbReference type="ARBA" id="ARBA00022448"/>
    </source>
</evidence>
<keyword evidence="9" id="KW-0249">Electron transport</keyword>
<dbReference type="GO" id="GO:0005739">
    <property type="term" value="C:mitochondrion"/>
    <property type="evidence" value="ECO:0007669"/>
    <property type="project" value="UniProtKB-SubCell"/>
</dbReference>
<comment type="subcellular location">
    <subcellularLocation>
        <location evidence="1">Mitochondrion</location>
    </subcellularLocation>
</comment>
<evidence type="ECO:0000256" key="6">
    <source>
        <dbReference type="ARBA" id="ARBA00022553"/>
    </source>
</evidence>
<keyword evidence="5 13" id="KW-0444">Lipid biosynthesis</keyword>
<dbReference type="Gene3D" id="1.10.1200.10">
    <property type="entry name" value="ACP-like"/>
    <property type="match status" value="1"/>
</dbReference>
<evidence type="ECO:0000256" key="7">
    <source>
        <dbReference type="ARBA" id="ARBA00022832"/>
    </source>
</evidence>
<organism evidence="15 16">
    <name type="scientific">Euplotes crassus</name>
    <dbReference type="NCBI Taxonomy" id="5936"/>
    <lineage>
        <taxon>Eukaryota</taxon>
        <taxon>Sar</taxon>
        <taxon>Alveolata</taxon>
        <taxon>Ciliophora</taxon>
        <taxon>Intramacronucleata</taxon>
        <taxon>Spirotrichea</taxon>
        <taxon>Hypotrichia</taxon>
        <taxon>Euplotida</taxon>
        <taxon>Euplotidae</taxon>
        <taxon>Moneuplotes</taxon>
    </lineage>
</organism>
<keyword evidence="3" id="KW-0813">Transport</keyword>
<gene>
    <name evidence="15" type="ORF">ECRASSUSDP1_LOCUS23078</name>
</gene>
<evidence type="ECO:0000256" key="1">
    <source>
        <dbReference type="ARBA" id="ARBA00004173"/>
    </source>
</evidence>
<evidence type="ECO:0000256" key="12">
    <source>
        <dbReference type="ARBA" id="ARBA00023160"/>
    </source>
</evidence>
<dbReference type="EMBL" id="CAMPGE010023714">
    <property type="protein sequence ID" value="CAI2381620.1"/>
    <property type="molecule type" value="Genomic_DNA"/>
</dbReference>
<keyword evidence="7" id="KW-0276">Fatty acid metabolism</keyword>
<keyword evidence="8" id="KW-0809">Transit peptide</keyword>
<keyword evidence="16" id="KW-1185">Reference proteome</keyword>